<comment type="caution">
    <text evidence="1">The sequence shown here is derived from an EMBL/GenBank/DDBJ whole genome shotgun (WGS) entry which is preliminary data.</text>
</comment>
<evidence type="ECO:0000313" key="1">
    <source>
        <dbReference type="EMBL" id="TCO28965.1"/>
    </source>
</evidence>
<organism evidence="1 2">
    <name type="scientific">Pedobacter psychrotolerans</name>
    <dbReference type="NCBI Taxonomy" id="1843235"/>
    <lineage>
        <taxon>Bacteria</taxon>
        <taxon>Pseudomonadati</taxon>
        <taxon>Bacteroidota</taxon>
        <taxon>Sphingobacteriia</taxon>
        <taxon>Sphingobacteriales</taxon>
        <taxon>Sphingobacteriaceae</taxon>
        <taxon>Pedobacter</taxon>
    </lineage>
</organism>
<name>A0A4R2HME6_9SPHI</name>
<accession>A0A4R2HME6</accession>
<reference evidence="1 2" key="1">
    <citation type="submission" date="2019-03" db="EMBL/GenBank/DDBJ databases">
        <title>Genomic Encyclopedia of Type Strains, Phase IV (KMG-IV): sequencing the most valuable type-strain genomes for metagenomic binning, comparative biology and taxonomic classification.</title>
        <authorList>
            <person name="Goeker M."/>
        </authorList>
    </citation>
    <scope>NUCLEOTIDE SEQUENCE [LARGE SCALE GENOMIC DNA]</scope>
    <source>
        <strain evidence="1 2">DSM 103236</strain>
    </source>
</reference>
<sequence>MSLLRRLKKPSRNDDVGEELLVMMTPLEFSALVSSLLIVLCKSFILNNNA</sequence>
<protein>
    <submittedName>
        <fullName evidence="1">Uncharacterized protein</fullName>
    </submittedName>
</protein>
<proteinExistence type="predicted"/>
<gene>
    <name evidence="1" type="ORF">EV200_102383</name>
</gene>
<dbReference type="AlphaFoldDB" id="A0A4R2HME6"/>
<dbReference type="EMBL" id="SLWO01000002">
    <property type="protein sequence ID" value="TCO28965.1"/>
    <property type="molecule type" value="Genomic_DNA"/>
</dbReference>
<dbReference type="Proteomes" id="UP000295684">
    <property type="component" value="Unassembled WGS sequence"/>
</dbReference>
<evidence type="ECO:0000313" key="2">
    <source>
        <dbReference type="Proteomes" id="UP000295684"/>
    </source>
</evidence>